<protein>
    <recommendedName>
        <fullName evidence="10">E3 ubiquitin-protein ligase</fullName>
        <ecNumber evidence="10">2.3.2.27</ecNumber>
    </recommendedName>
</protein>
<evidence type="ECO:0000259" key="12">
    <source>
        <dbReference type="PROSITE" id="PS51157"/>
    </source>
</evidence>
<organism evidence="13 14">
    <name type="scientific">Hydnomerulius pinastri MD-312</name>
    <dbReference type="NCBI Taxonomy" id="994086"/>
    <lineage>
        <taxon>Eukaryota</taxon>
        <taxon>Fungi</taxon>
        <taxon>Dikarya</taxon>
        <taxon>Basidiomycota</taxon>
        <taxon>Agaricomycotina</taxon>
        <taxon>Agaricomycetes</taxon>
        <taxon>Agaricomycetidae</taxon>
        <taxon>Boletales</taxon>
        <taxon>Boletales incertae sedis</taxon>
        <taxon>Leucogyrophana</taxon>
    </lineage>
</organism>
<evidence type="ECO:0000313" key="13">
    <source>
        <dbReference type="EMBL" id="KIJ60122.1"/>
    </source>
</evidence>
<keyword evidence="4 10" id="KW-0479">Metal-binding</keyword>
<dbReference type="PANTHER" id="PTHR21497">
    <property type="entry name" value="UBIQUITIN LIGASE E3 ALPHA-RELATED"/>
    <property type="match status" value="1"/>
</dbReference>
<evidence type="ECO:0000256" key="1">
    <source>
        <dbReference type="ARBA" id="ARBA00000900"/>
    </source>
</evidence>
<dbReference type="UniPathway" id="UPA00143"/>
<dbReference type="InterPro" id="IPR044046">
    <property type="entry name" value="E3_ligase_UBR-like_C"/>
</dbReference>
<sequence length="1822" mass="205099">MSGFMALFNSKFPPTMNPRDRPSDPLSRLRFTFETMPGSRKYVFTPATRAEILSELYDAFWGPYSHLFLPLSNSSLPMHATLSQVQAELAFAGAGSEEPVIPGKPCGHIFTKGESCFRCKDCALDESCVLCGRCFRASIHKDHNVSFFIAQQSGGCCDCGDPEAWRDSIQCPYHPLQQPEQVIDTSLGASDTTPRVVPRSISEAEIPPVQHYPYRVAFPPELRENMARTIAYALDFLLDTLDFSPDEPGVPSNEADLRLQPSADPMTKDQYCVIVWNDDKHSFDEVIQLICDTTNRDRKEATALAHSIDELGREIIDMNTNVTRLLEIAQVISKIEVGITVRRAYDTFREQVAVVIIEWLVDLTRSRLGSDTIVIREVIAAELLSPRRRESNLFGSGPQVPNLSGDIPNPCRIDWLFLYHTRLWKKPRTNLKEVYASVLILSHPHKIAIGSHFAAVYPRVVDAYLLVDREAETSIKYFALQLFTVPSVASHIVQHHDLVTRLLDIIINFFTNQISEKRILPSPNRSSDVADLDVDSTPFKSKRFMPVFSDLRYLCHNKPVQQLIARNQSFIRKFARVCQLFMCVHPNKRAVTSHVEYETDAWISVFNVTLSLSRVIKVYGEAFAWATPTELIKAIHTVVQEILDVCTLTNDKLDKSKFTKPVMHDVVFGDVEYAIVEFDVLEGWVSFHHSLHWLLAELLKHVDILSEESLVQVGVASVRDLFMRISKESDILTMIDFPLRVLAMVAQIRAGLWVRNGFPIRGQLLHYRDFMLRELCYDQDLFILQTSVVLLDPNTVIVSILDRFGLLQFFRGAVVHPIYEGPQLSSMVEEVLYVLITLLTEKASASKMPLPAAVRREIIHALAAGPCSYTDLVKRVAERMVDDICFEHVLKQVANFRAPEAMSDTGTYELKDELYEEVNPFYYHYARNRREEVEVILKAWLKKKTGVADPVIVPKPIGIEMGPFSILPSLLESEVLLQVMFYAIYNILVLTEAAGATPPSSEAILDQAFYLVMLALVERCSVFSHLSAIKVFEDGKNLIDIICSMEHDEHFKPYMARVGWILGEISKFVPEEVQARRRVVGVAEPGLDAETLKKRAAKARQEAIMAQMKAQQASFAINFDDGDDEEDDDMEETLEEEIQYGSCIVCQEDLNDSKPWGTLGLVQPSRLLRKHPDSHSSYLNELMGMPPSLDQCSQPQHPTTFPPADANIQEDVTLFPPNFDGFPAQHTRFGLHASMCGHMMHMECFQVYNTSIRQRHRAHATRNHPESILRKEYICPLCKSLGNIILPISRPSPLPATNVPFPDWIRAAGISILKSKPDTVMDALQFRNGTGEFVFWSAQDPNYATQNRRLDSVESHKMLDSLMNVSKIVSQQTRHLRERPEPEPSERGSGIYLPEELVGYTISSMEVATRGTGTSGGTVADGLSEAQTRMVRSLLGCLTMLAKLELDGRPDGGKESVKQAIIKRLLPEWSRTSLTSYSYPLLLRDPFSVLVETAAVAPEMLQHVLVLCYYACLARTVIGMVYVLNKARSYSGIQTVSHSHTDIFGDVRMFFMSVVRHSPVFEHTATLVFETFGEARIEKMLYAFTLPFLRRAAILGRSVLPNAFPPSSVSTGDNEYKRLLAALNIPPLSDLPNQDTLQNALSGWCAHYGHSHAASQLNCGVVLDYPAVYRLARLPIVLDNLFNGRDKVMRCARCNTVPVDAAICLICGVTCCMLSNCCMDVDSNGRGECNMHTRECGGAIGLYFVVKRCSLLYLYANNGSFGQSPYLDVHGEVDISMRRGRRQYIHSPRWDEIRKTWLNHGIPTAVARKLESTVDNGGWETL</sequence>
<feature type="region of interest" description="Disordered" evidence="11">
    <location>
        <begin position="1371"/>
        <end position="1390"/>
    </location>
</feature>
<dbReference type="FunFam" id="2.10.110.30:FF:000002">
    <property type="entry name" value="Putative e3 ubiquitin-protein ligase ubr3"/>
    <property type="match status" value="1"/>
</dbReference>
<evidence type="ECO:0000256" key="5">
    <source>
        <dbReference type="ARBA" id="ARBA00022771"/>
    </source>
</evidence>
<evidence type="ECO:0000313" key="14">
    <source>
        <dbReference type="Proteomes" id="UP000053820"/>
    </source>
</evidence>
<dbReference type="EMBL" id="KN839876">
    <property type="protein sequence ID" value="KIJ60122.1"/>
    <property type="molecule type" value="Genomic_DNA"/>
</dbReference>
<keyword evidence="5 10" id="KW-0863">Zinc-finger</keyword>
<dbReference type="InterPro" id="IPR014719">
    <property type="entry name" value="Ribosomal_bL12_C/ClpS-like"/>
</dbReference>
<dbReference type="Gene3D" id="2.10.110.30">
    <property type="match status" value="1"/>
</dbReference>
<evidence type="ECO:0000256" key="2">
    <source>
        <dbReference type="ARBA" id="ARBA00004906"/>
    </source>
</evidence>
<dbReference type="HOGENOM" id="CLU_000684_0_0_1"/>
<dbReference type="GO" id="GO:0005737">
    <property type="term" value="C:cytoplasm"/>
    <property type="evidence" value="ECO:0007669"/>
    <property type="project" value="TreeGrafter"/>
</dbReference>
<dbReference type="InterPro" id="IPR039164">
    <property type="entry name" value="UBR1-like"/>
</dbReference>
<dbReference type="InterPro" id="IPR003126">
    <property type="entry name" value="Znf_UBR"/>
</dbReference>
<gene>
    <name evidence="13" type="ORF">HYDPIDRAFT_32545</name>
</gene>
<dbReference type="SUPFAM" id="SSF46785">
    <property type="entry name" value="Winged helix' DNA-binding domain"/>
    <property type="match status" value="1"/>
</dbReference>
<dbReference type="Gene3D" id="1.10.10.2670">
    <property type="entry name" value="E3 ubiquitin-protein ligase"/>
    <property type="match status" value="1"/>
</dbReference>
<comment type="function">
    <text evidence="10">Ubiquitin ligase protein which is a component of the N-end rule pathway. Recognizes and binds to proteins bearing specific N-terminal residues that are destabilizing according to the N-end rule, leading to their ubiquitination and subsequent degradation.</text>
</comment>
<comment type="catalytic activity">
    <reaction evidence="1 10">
        <text>S-ubiquitinyl-[E2 ubiquitin-conjugating enzyme]-L-cysteine + [acceptor protein]-L-lysine = [E2 ubiquitin-conjugating enzyme]-L-cysteine + N(6)-ubiquitinyl-[acceptor protein]-L-lysine.</text>
        <dbReference type="EC" id="2.3.2.27"/>
    </reaction>
</comment>
<dbReference type="PROSITE" id="PS51157">
    <property type="entry name" value="ZF_UBR"/>
    <property type="match status" value="1"/>
</dbReference>
<dbReference type="CDD" id="cd16482">
    <property type="entry name" value="RING-H2_UBR1-like"/>
    <property type="match status" value="1"/>
</dbReference>
<keyword evidence="3 10" id="KW-0808">Transferase</keyword>
<evidence type="ECO:0000256" key="8">
    <source>
        <dbReference type="ARBA" id="ARBA00046341"/>
    </source>
</evidence>
<reference evidence="13 14" key="1">
    <citation type="submission" date="2014-04" db="EMBL/GenBank/DDBJ databases">
        <title>Evolutionary Origins and Diversification of the Mycorrhizal Mutualists.</title>
        <authorList>
            <consortium name="DOE Joint Genome Institute"/>
            <consortium name="Mycorrhizal Genomics Consortium"/>
            <person name="Kohler A."/>
            <person name="Kuo A."/>
            <person name="Nagy L.G."/>
            <person name="Floudas D."/>
            <person name="Copeland A."/>
            <person name="Barry K.W."/>
            <person name="Cichocki N."/>
            <person name="Veneault-Fourrey C."/>
            <person name="LaButti K."/>
            <person name="Lindquist E.A."/>
            <person name="Lipzen A."/>
            <person name="Lundell T."/>
            <person name="Morin E."/>
            <person name="Murat C."/>
            <person name="Riley R."/>
            <person name="Ohm R."/>
            <person name="Sun H."/>
            <person name="Tunlid A."/>
            <person name="Henrissat B."/>
            <person name="Grigoriev I.V."/>
            <person name="Hibbett D.S."/>
            <person name="Martin F."/>
        </authorList>
    </citation>
    <scope>NUCLEOTIDE SEQUENCE [LARGE SCALE GENOMIC DNA]</scope>
    <source>
        <strain evidence="13 14">MD-312</strain>
    </source>
</reference>
<keyword evidence="6 10" id="KW-0833">Ubl conjugation pathway</keyword>
<dbReference type="Pfam" id="PF22960">
    <property type="entry name" value="WHD_UBR1"/>
    <property type="match status" value="1"/>
</dbReference>
<dbReference type="Proteomes" id="UP000053820">
    <property type="component" value="Unassembled WGS sequence"/>
</dbReference>
<dbReference type="GO" id="GO:0061630">
    <property type="term" value="F:ubiquitin protein ligase activity"/>
    <property type="evidence" value="ECO:0007669"/>
    <property type="project" value="UniProtKB-UniRule"/>
</dbReference>
<dbReference type="SUPFAM" id="SSF54736">
    <property type="entry name" value="ClpS-like"/>
    <property type="match status" value="1"/>
</dbReference>
<comment type="similarity">
    <text evidence="8 10">Belongs to the E3 ubiquitin-protein ligase UBR1-like family.</text>
</comment>
<feature type="domain" description="UBR-type" evidence="12">
    <location>
        <begin position="104"/>
        <end position="176"/>
    </location>
</feature>
<dbReference type="GO" id="GO:0000151">
    <property type="term" value="C:ubiquitin ligase complex"/>
    <property type="evidence" value="ECO:0007669"/>
    <property type="project" value="TreeGrafter"/>
</dbReference>
<dbReference type="PANTHER" id="PTHR21497:SF24">
    <property type="entry name" value="E3 UBIQUITIN-PROTEIN LIGASE UBR1"/>
    <property type="match status" value="1"/>
</dbReference>
<keyword evidence="14" id="KW-1185">Reference proteome</keyword>
<dbReference type="InterPro" id="IPR042065">
    <property type="entry name" value="E3_ELL-like"/>
</dbReference>
<dbReference type="GO" id="GO:0016567">
    <property type="term" value="P:protein ubiquitination"/>
    <property type="evidence" value="ECO:0007669"/>
    <property type="project" value="UniProtKB-UniRule"/>
</dbReference>
<feature type="zinc finger region" description="UBR-type" evidence="9">
    <location>
        <begin position="104"/>
        <end position="176"/>
    </location>
</feature>
<dbReference type="EC" id="2.3.2.27" evidence="10"/>
<dbReference type="GO" id="GO:0008270">
    <property type="term" value="F:zinc ion binding"/>
    <property type="evidence" value="ECO:0007669"/>
    <property type="project" value="UniProtKB-UniRule"/>
</dbReference>
<comment type="pathway">
    <text evidence="2 10">Protein modification; protein ubiquitination.</text>
</comment>
<evidence type="ECO:0000256" key="9">
    <source>
        <dbReference type="PROSITE-ProRule" id="PRU00508"/>
    </source>
</evidence>
<evidence type="ECO:0000256" key="7">
    <source>
        <dbReference type="ARBA" id="ARBA00022833"/>
    </source>
</evidence>
<dbReference type="InterPro" id="IPR055194">
    <property type="entry name" value="UBR1-like_WH"/>
</dbReference>
<dbReference type="SMART" id="SM00396">
    <property type="entry name" value="ZnF_UBR1"/>
    <property type="match status" value="1"/>
</dbReference>
<evidence type="ECO:0000256" key="10">
    <source>
        <dbReference type="RuleBase" id="RU366018"/>
    </source>
</evidence>
<evidence type="ECO:0000256" key="11">
    <source>
        <dbReference type="SAM" id="MobiDB-lite"/>
    </source>
</evidence>
<dbReference type="CDD" id="cd19673">
    <property type="entry name" value="UBR-box_UBR3"/>
    <property type="match status" value="1"/>
</dbReference>
<dbReference type="OrthoDB" id="26387at2759"/>
<keyword evidence="7 10" id="KW-0862">Zinc</keyword>
<dbReference type="Pfam" id="PF18995">
    <property type="entry name" value="PRT6_C"/>
    <property type="match status" value="1"/>
</dbReference>
<dbReference type="InterPro" id="IPR036390">
    <property type="entry name" value="WH_DNA-bd_sf"/>
</dbReference>
<dbReference type="GO" id="GO:0071596">
    <property type="term" value="P:ubiquitin-dependent protein catabolic process via the N-end rule pathway"/>
    <property type="evidence" value="ECO:0007669"/>
    <property type="project" value="UniProtKB-UniRule"/>
</dbReference>
<evidence type="ECO:0000256" key="4">
    <source>
        <dbReference type="ARBA" id="ARBA00022723"/>
    </source>
</evidence>
<dbReference type="InterPro" id="IPR003769">
    <property type="entry name" value="ClpS_core"/>
</dbReference>
<evidence type="ECO:0000256" key="6">
    <source>
        <dbReference type="ARBA" id="ARBA00022786"/>
    </source>
</evidence>
<name>A0A0C9WAG5_9AGAM</name>
<proteinExistence type="inferred from homology"/>
<evidence type="ECO:0000256" key="3">
    <source>
        <dbReference type="ARBA" id="ARBA00022679"/>
    </source>
</evidence>
<dbReference type="Pfam" id="PF02207">
    <property type="entry name" value="zf-UBR"/>
    <property type="match status" value="1"/>
</dbReference>
<dbReference type="Gene3D" id="3.30.1390.10">
    <property type="match status" value="1"/>
</dbReference>
<accession>A0A0C9WAG5</accession>
<dbReference type="Pfam" id="PF02617">
    <property type="entry name" value="ClpS"/>
    <property type="match status" value="1"/>
</dbReference>